<dbReference type="PROSITE" id="PS51154">
    <property type="entry name" value="MACRO"/>
    <property type="match status" value="1"/>
</dbReference>
<accession>A0A087U9P5</accession>
<dbReference type="Pfam" id="PF01661">
    <property type="entry name" value="Macro"/>
    <property type="match status" value="1"/>
</dbReference>
<evidence type="ECO:0000259" key="1">
    <source>
        <dbReference type="PROSITE" id="PS51154"/>
    </source>
</evidence>
<dbReference type="AlphaFoldDB" id="A0A087U9P5"/>
<gene>
    <name evidence="2" type="ORF">X975_16211</name>
</gene>
<dbReference type="EMBL" id="KK118866">
    <property type="protein sequence ID" value="KFM74084.1"/>
    <property type="molecule type" value="Genomic_DNA"/>
</dbReference>
<dbReference type="PANTHER" id="PTHR11106:SF111">
    <property type="entry name" value="MACRO DOMAIN-CONTAINING PROTEIN"/>
    <property type="match status" value="1"/>
</dbReference>
<dbReference type="STRING" id="407821.A0A087U9P5"/>
<organism evidence="2 3">
    <name type="scientific">Stegodyphus mimosarum</name>
    <name type="common">African social velvet spider</name>
    <dbReference type="NCBI Taxonomy" id="407821"/>
    <lineage>
        <taxon>Eukaryota</taxon>
        <taxon>Metazoa</taxon>
        <taxon>Ecdysozoa</taxon>
        <taxon>Arthropoda</taxon>
        <taxon>Chelicerata</taxon>
        <taxon>Arachnida</taxon>
        <taxon>Araneae</taxon>
        <taxon>Araneomorphae</taxon>
        <taxon>Entelegynae</taxon>
        <taxon>Eresoidea</taxon>
        <taxon>Eresidae</taxon>
        <taxon>Stegodyphus</taxon>
    </lineage>
</organism>
<name>A0A087U9P5_STEMI</name>
<feature type="non-terminal residue" evidence="2">
    <location>
        <position position="82"/>
    </location>
</feature>
<feature type="domain" description="Macro" evidence="1">
    <location>
        <begin position="1"/>
        <end position="81"/>
    </location>
</feature>
<protein>
    <submittedName>
        <fullName evidence="2">Core histone macro-H2A.1</fullName>
    </submittedName>
</protein>
<reference evidence="2 3" key="1">
    <citation type="submission" date="2013-11" db="EMBL/GenBank/DDBJ databases">
        <title>Genome sequencing of Stegodyphus mimosarum.</title>
        <authorList>
            <person name="Bechsgaard J."/>
        </authorList>
    </citation>
    <scope>NUCLEOTIDE SEQUENCE [LARGE SCALE GENOMIC DNA]</scope>
</reference>
<proteinExistence type="predicted"/>
<dbReference type="OMA" id="CEGGYPK"/>
<dbReference type="InterPro" id="IPR043472">
    <property type="entry name" value="Macro_dom-like"/>
</dbReference>
<evidence type="ECO:0000313" key="2">
    <source>
        <dbReference type="EMBL" id="KFM74084.1"/>
    </source>
</evidence>
<evidence type="ECO:0000313" key="3">
    <source>
        <dbReference type="Proteomes" id="UP000054359"/>
    </source>
</evidence>
<keyword evidence="3" id="KW-1185">Reference proteome</keyword>
<dbReference type="Gene3D" id="3.40.220.10">
    <property type="entry name" value="Leucine Aminopeptidase, subunit E, domain 1"/>
    <property type="match status" value="1"/>
</dbReference>
<sequence length="82" mass="8964">MEKAIKNILAIADEKNLKSLAIPSISSGSSGFPKQQAAQIILKAISNYFVNIMSSSLKQIYFVLHDMESIGIYTSELAKLDS</sequence>
<dbReference type="PANTHER" id="PTHR11106">
    <property type="entry name" value="GANGLIOSIDE INDUCED DIFFERENTIATION ASSOCIATED PROTEIN 2-RELATED"/>
    <property type="match status" value="1"/>
</dbReference>
<dbReference type="SUPFAM" id="SSF52949">
    <property type="entry name" value="Macro domain-like"/>
    <property type="match status" value="1"/>
</dbReference>
<dbReference type="Proteomes" id="UP000054359">
    <property type="component" value="Unassembled WGS sequence"/>
</dbReference>
<dbReference type="InterPro" id="IPR002589">
    <property type="entry name" value="Macro_dom"/>
</dbReference>
<dbReference type="OrthoDB" id="9421954at2759"/>